<dbReference type="AlphaFoldDB" id="A0A7X0J2G1"/>
<dbReference type="RefSeq" id="WP_184624584.1">
    <property type="nucleotide sequence ID" value="NZ_JACHCC010000005.1"/>
</dbReference>
<dbReference type="GO" id="GO:0005829">
    <property type="term" value="C:cytosol"/>
    <property type="evidence" value="ECO:0007669"/>
    <property type="project" value="TreeGrafter"/>
</dbReference>
<dbReference type="PRINTS" id="PR00145">
    <property type="entry name" value="ARGSUCLYASE"/>
</dbReference>
<evidence type="ECO:0000256" key="4">
    <source>
        <dbReference type="ARBA" id="ARBA00022571"/>
    </source>
</evidence>
<comment type="caution">
    <text evidence="8">The sequence shown here is derived from an EMBL/GenBank/DDBJ whole genome shotgun (WGS) entry which is preliminary data.</text>
</comment>
<feature type="domain" description="Argininosuccinate lyase C-terminal" evidence="7">
    <location>
        <begin position="406"/>
        <end position="483"/>
    </location>
</feature>
<evidence type="ECO:0000256" key="3">
    <source>
        <dbReference type="ARBA" id="ARBA00012338"/>
    </source>
</evidence>
<dbReference type="GO" id="GO:0042450">
    <property type="term" value="P:L-arginine biosynthetic process via ornithine"/>
    <property type="evidence" value="ECO:0007669"/>
    <property type="project" value="UniProtKB-UniRule"/>
</dbReference>
<accession>A0A7X0J2G1</accession>
<keyword evidence="4" id="KW-0028">Amino-acid biosynthesis</keyword>
<name>A0A7X0J2G1_9SPHI</name>
<dbReference type="EMBL" id="JACHCC010000005">
    <property type="protein sequence ID" value="MBB6499855.1"/>
    <property type="molecule type" value="Genomic_DNA"/>
</dbReference>
<protein>
    <recommendedName>
        <fullName evidence="3 5">Argininosuccinate lyase</fullName>
        <ecNumber evidence="3 5">4.3.2.1</ecNumber>
    </recommendedName>
</protein>
<evidence type="ECO:0000256" key="1">
    <source>
        <dbReference type="ARBA" id="ARBA00000985"/>
    </source>
</evidence>
<proteinExistence type="predicted"/>
<evidence type="ECO:0000313" key="9">
    <source>
        <dbReference type="Proteomes" id="UP000521017"/>
    </source>
</evidence>
<dbReference type="InterPro" id="IPR009049">
    <property type="entry name" value="Argininosuccinate_lyase"/>
</dbReference>
<dbReference type="InterPro" id="IPR029419">
    <property type="entry name" value="Arg_succ_lyase_C"/>
</dbReference>
<sequence length="537" mass="59811">MMKFKIHYPFVIAAGISLFLPLKLRAQLLNGKDLTMGSSINTSGKTLQDASRIGRTSGAKAPEFQELYDYEVSAKNLVSATFPYQMLLHKAYVIMLAEQKIINHKEAKDILNGLLKVDKLAIANPSLQVYLPYEAQLIKEIGNVGGKMHIGRSRNDLDNTTNRLFLRDQLLEVIESVINLRKAIQAKALDHLQTVMVIYTHRKEAQPGTLAHYLTAIDESLAKNLERYLQLYERIDQCPLGSGASGGTSWALNRYRVADLLGFNQLVVNTIEGVAGWDHIAEFASDNAIFMSDLSRLASEIQLWSTDEYNSVELNNSYAGISSMMPQKKNPDALERTRKAASITIGQLMSVLTSLNSIEYQHSGVRVMLEPKALDALLAATHTMTGVVSTLQVNKETMLRYARENFSTMTDLADLLVRNTNLDFRDAHEVIASVVGQAITEKKTADQITLKMIQTAAKKRLGHELTISEKQLQAALDPVQSVAHKTGPGMPAISPVMEMISTGQKDVVTKALWLEKQKVHLNRKNIELMELVKEYCQ</sequence>
<evidence type="ECO:0000256" key="2">
    <source>
        <dbReference type="ARBA" id="ARBA00004941"/>
    </source>
</evidence>
<evidence type="ECO:0000256" key="5">
    <source>
        <dbReference type="NCBIfam" id="TIGR00838"/>
    </source>
</evidence>
<dbReference type="Gene3D" id="1.20.200.10">
    <property type="entry name" value="Fumarase/aspartase (Central domain)"/>
    <property type="match status" value="1"/>
</dbReference>
<dbReference type="InterPro" id="IPR022761">
    <property type="entry name" value="Fumarate_lyase_N"/>
</dbReference>
<keyword evidence="8" id="KW-0456">Lyase</keyword>
<dbReference type="UniPathway" id="UPA00068">
    <property type="reaction ID" value="UER00114"/>
</dbReference>
<evidence type="ECO:0000313" key="8">
    <source>
        <dbReference type="EMBL" id="MBB6499855.1"/>
    </source>
</evidence>
<gene>
    <name evidence="8" type="ORF">HDF25_001999</name>
</gene>
<dbReference type="PANTHER" id="PTHR43814">
    <property type="entry name" value="ARGININOSUCCINATE LYASE"/>
    <property type="match status" value="1"/>
</dbReference>
<comment type="pathway">
    <text evidence="2">Amino-acid biosynthesis; L-arginine biosynthesis; L-arginine from L-ornithine and carbamoyl phosphate: step 3/3.</text>
</comment>
<dbReference type="InterPro" id="IPR000362">
    <property type="entry name" value="Fumarate_lyase_fam"/>
</dbReference>
<dbReference type="CDD" id="cd01359">
    <property type="entry name" value="Argininosuccinate_lyase"/>
    <property type="match status" value="1"/>
</dbReference>
<dbReference type="SUPFAM" id="SSF48557">
    <property type="entry name" value="L-aspartase-like"/>
    <property type="match status" value="1"/>
</dbReference>
<dbReference type="Gene3D" id="1.10.40.30">
    <property type="entry name" value="Fumarase/aspartase (C-terminal domain)"/>
    <property type="match status" value="1"/>
</dbReference>
<dbReference type="Pfam" id="PF14698">
    <property type="entry name" value="ASL_C2"/>
    <property type="match status" value="1"/>
</dbReference>
<dbReference type="InterPro" id="IPR024083">
    <property type="entry name" value="Fumarase/histidase_N"/>
</dbReference>
<dbReference type="GO" id="GO:0004056">
    <property type="term" value="F:argininosuccinate lyase activity"/>
    <property type="evidence" value="ECO:0007669"/>
    <property type="project" value="UniProtKB-UniRule"/>
</dbReference>
<dbReference type="Proteomes" id="UP000521017">
    <property type="component" value="Unassembled WGS sequence"/>
</dbReference>
<dbReference type="NCBIfam" id="TIGR00838">
    <property type="entry name" value="argH"/>
    <property type="match status" value="1"/>
</dbReference>
<dbReference type="Gene3D" id="1.10.275.10">
    <property type="entry name" value="Fumarase/aspartase (N-terminal domain)"/>
    <property type="match status" value="1"/>
</dbReference>
<dbReference type="PANTHER" id="PTHR43814:SF1">
    <property type="entry name" value="ARGININOSUCCINATE LYASE"/>
    <property type="match status" value="1"/>
</dbReference>
<evidence type="ECO:0000259" key="7">
    <source>
        <dbReference type="Pfam" id="PF14698"/>
    </source>
</evidence>
<comment type="catalytic activity">
    <reaction evidence="1">
        <text>2-(N(omega)-L-arginino)succinate = fumarate + L-arginine</text>
        <dbReference type="Rhea" id="RHEA:24020"/>
        <dbReference type="ChEBI" id="CHEBI:29806"/>
        <dbReference type="ChEBI" id="CHEBI:32682"/>
        <dbReference type="ChEBI" id="CHEBI:57472"/>
        <dbReference type="EC" id="4.3.2.1"/>
    </reaction>
</comment>
<keyword evidence="4" id="KW-0055">Arginine biosynthesis</keyword>
<evidence type="ECO:0000259" key="6">
    <source>
        <dbReference type="Pfam" id="PF00206"/>
    </source>
</evidence>
<reference evidence="8 9" key="1">
    <citation type="submission" date="2020-08" db="EMBL/GenBank/DDBJ databases">
        <title>Genomic Encyclopedia of Type Strains, Phase IV (KMG-V): Genome sequencing to study the core and pangenomes of soil and plant-associated prokaryotes.</title>
        <authorList>
            <person name="Whitman W."/>
        </authorList>
    </citation>
    <scope>NUCLEOTIDE SEQUENCE [LARGE SCALE GENOMIC DNA]</scope>
    <source>
        <strain evidence="8 9">M2T3</strain>
    </source>
</reference>
<feature type="domain" description="Fumarate lyase N-terminal" evidence="6">
    <location>
        <begin position="133"/>
        <end position="342"/>
    </location>
</feature>
<dbReference type="Pfam" id="PF00206">
    <property type="entry name" value="Lyase_1"/>
    <property type="match status" value="1"/>
</dbReference>
<organism evidence="8 9">
    <name type="scientific">Pedobacter cryoconitis</name>
    <dbReference type="NCBI Taxonomy" id="188932"/>
    <lineage>
        <taxon>Bacteria</taxon>
        <taxon>Pseudomonadati</taxon>
        <taxon>Bacteroidota</taxon>
        <taxon>Sphingobacteriia</taxon>
        <taxon>Sphingobacteriales</taxon>
        <taxon>Sphingobacteriaceae</taxon>
        <taxon>Pedobacter</taxon>
    </lineage>
</organism>
<dbReference type="PRINTS" id="PR00149">
    <property type="entry name" value="FUMRATELYASE"/>
</dbReference>
<dbReference type="EC" id="4.3.2.1" evidence="3 5"/>
<dbReference type="InterPro" id="IPR008948">
    <property type="entry name" value="L-Aspartase-like"/>
</dbReference>